<keyword evidence="1" id="KW-0472">Membrane</keyword>
<dbReference type="RefSeq" id="WP_413268640.1">
    <property type="nucleotide sequence ID" value="NZ_JBHFNQ010000013.1"/>
</dbReference>
<organism evidence="2 3">
    <name type="scientific">Floridaenema aerugineum BLCC-F46</name>
    <dbReference type="NCBI Taxonomy" id="3153654"/>
    <lineage>
        <taxon>Bacteria</taxon>
        <taxon>Bacillati</taxon>
        <taxon>Cyanobacteriota</taxon>
        <taxon>Cyanophyceae</taxon>
        <taxon>Oscillatoriophycideae</taxon>
        <taxon>Aerosakkonematales</taxon>
        <taxon>Aerosakkonemataceae</taxon>
        <taxon>Floridanema</taxon>
        <taxon>Floridanema aerugineum</taxon>
    </lineage>
</organism>
<protein>
    <submittedName>
        <fullName evidence="2">Uncharacterized protein</fullName>
    </submittedName>
</protein>
<proteinExistence type="predicted"/>
<feature type="transmembrane region" description="Helical" evidence="1">
    <location>
        <begin position="29"/>
        <end position="49"/>
    </location>
</feature>
<keyword evidence="1" id="KW-1133">Transmembrane helix</keyword>
<comment type="caution">
    <text evidence="2">The sequence shown here is derived from an EMBL/GenBank/DDBJ whole genome shotgun (WGS) entry which is preliminary data.</text>
</comment>
<evidence type="ECO:0000313" key="3">
    <source>
        <dbReference type="Proteomes" id="UP001576774"/>
    </source>
</evidence>
<reference evidence="2 3" key="1">
    <citation type="submission" date="2024-09" db="EMBL/GenBank/DDBJ databases">
        <title>Floridaenema gen nov. (Aerosakkonemataceae, Aerosakkonematales ord. nov., Cyanobacteria) from benthic tropical and subtropical fresh waters, with the description of four new species.</title>
        <authorList>
            <person name="Moretto J.A."/>
            <person name="Berthold D.E."/>
            <person name="Lefler F.W."/>
            <person name="Huang I.-S."/>
            <person name="Laughinghouse H. IV."/>
        </authorList>
    </citation>
    <scope>NUCLEOTIDE SEQUENCE [LARGE SCALE GENOMIC DNA]</scope>
    <source>
        <strain evidence="2 3">BLCC-F46</strain>
    </source>
</reference>
<accession>A0ABV4WY87</accession>
<dbReference type="EMBL" id="JBHFNQ010000013">
    <property type="protein sequence ID" value="MFB2875475.1"/>
    <property type="molecule type" value="Genomic_DNA"/>
</dbReference>
<name>A0ABV4WY87_9CYAN</name>
<sequence length="71" mass="8033">MPIELIILIAALIVTFLVFTWLIKVVKATIQTAITIALLVLILQLIFGIGPSQLWQKIIELPQLIWQQPTK</sequence>
<evidence type="ECO:0000313" key="2">
    <source>
        <dbReference type="EMBL" id="MFB2875475.1"/>
    </source>
</evidence>
<gene>
    <name evidence="2" type="ORF">ACE1CC_01135</name>
</gene>
<dbReference type="Proteomes" id="UP001576774">
    <property type="component" value="Unassembled WGS sequence"/>
</dbReference>
<keyword evidence="3" id="KW-1185">Reference proteome</keyword>
<evidence type="ECO:0000256" key="1">
    <source>
        <dbReference type="SAM" id="Phobius"/>
    </source>
</evidence>
<keyword evidence="1" id="KW-0812">Transmembrane</keyword>
<feature type="transmembrane region" description="Helical" evidence="1">
    <location>
        <begin position="5"/>
        <end position="23"/>
    </location>
</feature>